<feature type="region of interest" description="Disordered" evidence="1">
    <location>
        <begin position="720"/>
        <end position="765"/>
    </location>
</feature>
<feature type="region of interest" description="Disordered" evidence="1">
    <location>
        <begin position="219"/>
        <end position="242"/>
    </location>
</feature>
<feature type="region of interest" description="Disordered" evidence="1">
    <location>
        <begin position="1362"/>
        <end position="1404"/>
    </location>
</feature>
<dbReference type="OrthoDB" id="267643at2759"/>
<feature type="region of interest" description="Disordered" evidence="1">
    <location>
        <begin position="1176"/>
        <end position="1293"/>
    </location>
</feature>
<name>A0A0N1IB65_LEPSE</name>
<feature type="compositionally biased region" description="Low complexity" evidence="1">
    <location>
        <begin position="1563"/>
        <end position="1573"/>
    </location>
</feature>
<feature type="compositionally biased region" description="Polar residues" evidence="1">
    <location>
        <begin position="1206"/>
        <end position="1225"/>
    </location>
</feature>
<feature type="compositionally biased region" description="Acidic residues" evidence="1">
    <location>
        <begin position="724"/>
        <end position="742"/>
    </location>
</feature>
<reference evidence="2 3" key="1">
    <citation type="journal article" date="2015" name="PLoS Pathog.">
        <title>Leptomonas seymouri: Adaptations to the Dixenous Life Cycle Analyzed by Genome Sequencing, Transcriptome Profiling and Co-infection with Leishmania donovani.</title>
        <authorList>
            <person name="Kraeva N."/>
            <person name="Butenko A."/>
            <person name="Hlavacova J."/>
            <person name="Kostygov A."/>
            <person name="Myskova J."/>
            <person name="Grybchuk D."/>
            <person name="Lestinova T."/>
            <person name="Votypka J."/>
            <person name="Volf P."/>
            <person name="Opperdoes F."/>
            <person name="Flegontov P."/>
            <person name="Lukes J."/>
            <person name="Yurchenko V."/>
        </authorList>
    </citation>
    <scope>NUCLEOTIDE SEQUENCE [LARGE SCALE GENOMIC DNA]</scope>
    <source>
        <strain evidence="2 3">ATCC 30220</strain>
    </source>
</reference>
<feature type="region of interest" description="Disordered" evidence="1">
    <location>
        <begin position="533"/>
        <end position="639"/>
    </location>
</feature>
<feature type="compositionally biased region" description="Polar residues" evidence="1">
    <location>
        <begin position="398"/>
        <end position="410"/>
    </location>
</feature>
<evidence type="ECO:0000313" key="2">
    <source>
        <dbReference type="EMBL" id="KPI89843.1"/>
    </source>
</evidence>
<feature type="compositionally biased region" description="Low complexity" evidence="1">
    <location>
        <begin position="378"/>
        <end position="391"/>
    </location>
</feature>
<protein>
    <submittedName>
        <fullName evidence="2">Uncharacterized protein</fullName>
    </submittedName>
</protein>
<sequence>MGTEVASYDLKDPAGGEPSQWSSDALIHFEAFRAAFCAWHDATAALDWIQHNDYAVVLLSTSNLLPSHFTFEESSSASSPVFSSSSSEPTVGLVLHAPCCGVSVTLSVEEQLTLVQLPRVLPFHAMPIAERDSSGAAKLAAQLTLSERRQRIVEALLARAHKDDCAWRDPVLSDCLSGEQLHEASCSLRQLLLGGPSLALTDSTLVHSFCAAVNVRAGAGPSASGSGSKGAPSRGRCLLPRGTPPSVLRRLVDDSVGVLEASQVWDEGAGGHDDGDARRARLAPLRYTGSSVNDRILHLFFTPKKRERQDTTSRDDTARAATGVTEEVVMEYMGLLMGLYGYSVTAEFAQSPTDERVIEEEESDEACRAGIEARDSGTDSTTGPSASPATTWDGPPTLVNSQESQQGNQKTRVETVRQCRTLPAADTVGLLGRRIACRYCAHAPWISVQQEDLTTITTTTTTTTTVVITKAAPLLSQRTDGVAGGTSGMRGGVSTAHSTIAEKAECEVTVESAGTAGELANRGAKRECVPGISHPECGQAPSLSHSAVASSEDRERNEEAVEELRSSETASSTAEQRDEADHAGPSRHEHDGPIRESHAASALAAEPLDDDDSDGDVGTPASFPKEPVHLSDTSANQAGPAAITTVTKAVTTTSTRKVKQSTTTITATFSCRNSDPYKPGHRACCPWHKLFLTEAIDATALATAERCMDFTWVVDSAEDKLTPEEDGCENEDATEAADDCEEETHPAVDSVANDEPNAKEDSPSIRLEVTGTAVTLACDERKAEEREEAVAGDAEVGSGEDGVVEVSHRTVLVLRFFLSEVERLITTWRLSEEWEHTRPSQYLQHPLWRTWSTSNVLHPIHTEAADGAMEQYLRTLERRLLPTVTVEGDEGQADGASCTLTASSLVEAPGSREALLTTIGAPLYQPSTFTTKKTAEAALHLAEASLKKCFGANNKATAAARRDTTSARSLLKVGLQSLLATSELSASQVVGSVGAHEHAAEEGGLRPSTVTAAVVESGGGACCSEASAADAFLSGVQQRYNNDLAALKNSPLHRFCAVLHRDALPQVLYPFLAPHYCTLHTAIADAMSSSSTRPSDEALHTTKPHPTGSVAGKEADTPFPSSVYHAMSSTDRATVAQFLQSMRQTSQEEQLELQRGKELEAQRAAAAAAAAAKAPAASPPAAASKASASVTQASPRTATPSSAAQQRQQKQHASAHVNQRSTTSAPAGGGVGSAKPPSQHQGGHPQASLPSGPLQHPRGPGQERWSNYHPPQQPLANAVLPPQLPPGSWNGGADFSASPPPVFFGFEGNVHPTAADVFNPSQPVLLQGDCGRGETVAEESSGAGGVLSGGFPFGWSPLASGSEGLGGSHNSSGRPGGGGILSFSGPGPMPLSSSPLPPPPVLFGGYNDNENVGVAQSLGYGGGRASDGRNPRSTFAVGSANMNNLSVLSSDGSSADEVRLSNWSAHSNPKHSAGGGSGGGVLPLSGAGVLVKNVGGGAYGSENKNTGNSGTNEAARPAVPPSSAPSLFQGRGGASGAVAPRRGDGDAGGRPQAQNSSSNQNLSSSSGKSASGAVLGGGAGGGGSGRSGRGRSRGGSSRRGGGGGGGGRGNYRRGGA</sequence>
<feature type="compositionally biased region" description="Basic and acidic residues" evidence="1">
    <location>
        <begin position="365"/>
        <end position="377"/>
    </location>
</feature>
<feature type="region of interest" description="Disordered" evidence="1">
    <location>
        <begin position="1498"/>
        <end position="1616"/>
    </location>
</feature>
<dbReference type="OMA" id="MDFTWVV"/>
<dbReference type="EMBL" id="LJSK01000015">
    <property type="protein sequence ID" value="KPI89843.1"/>
    <property type="molecule type" value="Genomic_DNA"/>
</dbReference>
<evidence type="ECO:0000256" key="1">
    <source>
        <dbReference type="SAM" id="MobiDB-lite"/>
    </source>
</evidence>
<keyword evidence="3" id="KW-1185">Reference proteome</keyword>
<feature type="region of interest" description="Disordered" evidence="1">
    <location>
        <begin position="353"/>
        <end position="412"/>
    </location>
</feature>
<comment type="caution">
    <text evidence="2">The sequence shown here is derived from an EMBL/GenBank/DDBJ whole genome shotgun (WGS) entry which is preliminary data.</text>
</comment>
<feature type="compositionally biased region" description="Basic and acidic residues" evidence="1">
    <location>
        <begin position="551"/>
        <end position="566"/>
    </location>
</feature>
<feature type="compositionally biased region" description="Low complexity" evidence="1">
    <location>
        <begin position="1381"/>
        <end position="1394"/>
    </location>
</feature>
<dbReference type="VEuPathDB" id="TriTrypDB:Lsey_0015_0050"/>
<organism evidence="2 3">
    <name type="scientific">Leptomonas seymouri</name>
    <dbReference type="NCBI Taxonomy" id="5684"/>
    <lineage>
        <taxon>Eukaryota</taxon>
        <taxon>Discoba</taxon>
        <taxon>Euglenozoa</taxon>
        <taxon>Kinetoplastea</taxon>
        <taxon>Metakinetoplastina</taxon>
        <taxon>Trypanosomatida</taxon>
        <taxon>Trypanosomatidae</taxon>
        <taxon>Leishmaniinae</taxon>
        <taxon>Leptomonas</taxon>
    </lineage>
</organism>
<accession>A0A0N1IB65</accession>
<proteinExistence type="predicted"/>
<gene>
    <name evidence="2" type="ORF">ABL78_1012</name>
</gene>
<feature type="compositionally biased region" description="Gly residues" evidence="1">
    <location>
        <begin position="1597"/>
        <end position="1616"/>
    </location>
</feature>
<feature type="compositionally biased region" description="Low complexity" evidence="1">
    <location>
        <begin position="219"/>
        <end position="236"/>
    </location>
</feature>
<feature type="compositionally biased region" description="Low complexity" evidence="1">
    <location>
        <begin position="1176"/>
        <end position="1205"/>
    </location>
</feature>
<feature type="compositionally biased region" description="Gly residues" evidence="1">
    <location>
        <begin position="1574"/>
        <end position="1587"/>
    </location>
</feature>
<feature type="compositionally biased region" description="Polar residues" evidence="1">
    <location>
        <begin position="1502"/>
        <end position="1512"/>
    </location>
</feature>
<dbReference type="Proteomes" id="UP000038009">
    <property type="component" value="Unassembled WGS sequence"/>
</dbReference>
<feature type="region of interest" description="Disordered" evidence="1">
    <location>
        <begin position="1088"/>
        <end position="1124"/>
    </location>
</feature>
<feature type="compositionally biased region" description="Basic and acidic residues" evidence="1">
    <location>
        <begin position="575"/>
        <end position="598"/>
    </location>
</feature>
<evidence type="ECO:0000313" key="3">
    <source>
        <dbReference type="Proteomes" id="UP000038009"/>
    </source>
</evidence>